<keyword evidence="3 6" id="KW-0812">Transmembrane</keyword>
<gene>
    <name evidence="7" type="ORF">OKA04_02460</name>
</gene>
<feature type="transmembrane region" description="Helical" evidence="6">
    <location>
        <begin position="35"/>
        <end position="58"/>
    </location>
</feature>
<evidence type="ECO:0000256" key="2">
    <source>
        <dbReference type="ARBA" id="ARBA00022475"/>
    </source>
</evidence>
<accession>A0ABT3FJ22</accession>
<comment type="subcellular location">
    <subcellularLocation>
        <location evidence="1">Cell membrane</location>
        <topology evidence="1">Multi-pass membrane protein</topology>
    </subcellularLocation>
</comment>
<evidence type="ECO:0000256" key="3">
    <source>
        <dbReference type="ARBA" id="ARBA00022692"/>
    </source>
</evidence>
<dbReference type="PIRSF" id="PIRSF035875">
    <property type="entry name" value="RNase_BN"/>
    <property type="match status" value="1"/>
</dbReference>
<evidence type="ECO:0000256" key="4">
    <source>
        <dbReference type="ARBA" id="ARBA00022989"/>
    </source>
</evidence>
<evidence type="ECO:0000256" key="1">
    <source>
        <dbReference type="ARBA" id="ARBA00004651"/>
    </source>
</evidence>
<dbReference type="InterPro" id="IPR017039">
    <property type="entry name" value="Virul_fac_BrkB"/>
</dbReference>
<dbReference type="RefSeq" id="WP_264499531.1">
    <property type="nucleotide sequence ID" value="NZ_JAPDDS010000001.1"/>
</dbReference>
<protein>
    <submittedName>
        <fullName evidence="7">YihY/virulence factor BrkB family protein</fullName>
    </submittedName>
</protein>
<dbReference type="Pfam" id="PF03631">
    <property type="entry name" value="Virul_fac_BrkB"/>
    <property type="match status" value="1"/>
</dbReference>
<evidence type="ECO:0000313" key="8">
    <source>
        <dbReference type="Proteomes" id="UP001207930"/>
    </source>
</evidence>
<name>A0ABT3FJ22_9BACT</name>
<organism evidence="7 8">
    <name type="scientific">Luteolibacter flavescens</name>
    <dbReference type="NCBI Taxonomy" id="1859460"/>
    <lineage>
        <taxon>Bacteria</taxon>
        <taxon>Pseudomonadati</taxon>
        <taxon>Verrucomicrobiota</taxon>
        <taxon>Verrucomicrobiia</taxon>
        <taxon>Verrucomicrobiales</taxon>
        <taxon>Verrucomicrobiaceae</taxon>
        <taxon>Luteolibacter</taxon>
    </lineage>
</organism>
<evidence type="ECO:0000256" key="5">
    <source>
        <dbReference type="ARBA" id="ARBA00023136"/>
    </source>
</evidence>
<proteinExistence type="predicted"/>
<keyword evidence="4 6" id="KW-1133">Transmembrane helix</keyword>
<feature type="transmembrane region" description="Helical" evidence="6">
    <location>
        <begin position="96"/>
        <end position="115"/>
    </location>
</feature>
<keyword evidence="8" id="KW-1185">Reference proteome</keyword>
<evidence type="ECO:0000256" key="6">
    <source>
        <dbReference type="SAM" id="Phobius"/>
    </source>
</evidence>
<feature type="transmembrane region" description="Helical" evidence="6">
    <location>
        <begin position="217"/>
        <end position="240"/>
    </location>
</feature>
<dbReference type="NCBIfam" id="TIGR00765">
    <property type="entry name" value="yihY_not_rbn"/>
    <property type="match status" value="1"/>
</dbReference>
<keyword evidence="5 6" id="KW-0472">Membrane</keyword>
<dbReference type="PANTHER" id="PTHR30213:SF1">
    <property type="entry name" value="INNER MEMBRANE PROTEIN YHJD"/>
    <property type="match status" value="1"/>
</dbReference>
<feature type="transmembrane region" description="Helical" evidence="6">
    <location>
        <begin position="182"/>
        <end position="205"/>
    </location>
</feature>
<dbReference type="EMBL" id="JAPDDS010000001">
    <property type="protein sequence ID" value="MCW1883572.1"/>
    <property type="molecule type" value="Genomic_DNA"/>
</dbReference>
<evidence type="ECO:0000313" key="7">
    <source>
        <dbReference type="EMBL" id="MCW1883572.1"/>
    </source>
</evidence>
<dbReference type="Proteomes" id="UP001207930">
    <property type="component" value="Unassembled WGS sequence"/>
</dbReference>
<sequence length="304" mass="32230">MEKEPLPESASIFALLKETAEGFIEDEGLRLSAALAYYSAFALAPLLLIVLSIAGLVFGDDAVSGMLYDEIRRDLGHSGAAVLEDMVAHARDPQQGVVMSLVGLVVLLFGAAGLFGQLQSALNAMWNVPPRKGHGVRNFVKSRFLSFSMVLGTGFLLLVSMVVSTMLHAVGSKVGQIANVPAPIWAAVGGVISFALIALLFAAIFKVLPDVVIRWRDVWTGAIFTSGLFAVGKSLIGWYLGREAMASSYGSAGSLIVVLSWLYYSSAILLFGAEFTQVQARAAGREIKARAMRAIASGHGKPGP</sequence>
<comment type="caution">
    <text evidence="7">The sequence shown here is derived from an EMBL/GenBank/DDBJ whole genome shotgun (WGS) entry which is preliminary data.</text>
</comment>
<keyword evidence="2" id="KW-1003">Cell membrane</keyword>
<reference evidence="7 8" key="1">
    <citation type="submission" date="2022-10" db="EMBL/GenBank/DDBJ databases">
        <title>Luteolibacter flavescens strain MCCC 1K03193, whole genome shotgun sequencing project.</title>
        <authorList>
            <person name="Zhao G."/>
            <person name="Shen L."/>
        </authorList>
    </citation>
    <scope>NUCLEOTIDE SEQUENCE [LARGE SCALE GENOMIC DNA]</scope>
    <source>
        <strain evidence="7 8">MCCC 1K03193</strain>
    </source>
</reference>
<feature type="transmembrane region" description="Helical" evidence="6">
    <location>
        <begin position="252"/>
        <end position="271"/>
    </location>
</feature>
<dbReference type="PANTHER" id="PTHR30213">
    <property type="entry name" value="INNER MEMBRANE PROTEIN YHJD"/>
    <property type="match status" value="1"/>
</dbReference>
<feature type="transmembrane region" description="Helical" evidence="6">
    <location>
        <begin position="144"/>
        <end position="170"/>
    </location>
</feature>